<evidence type="ECO:0000256" key="8">
    <source>
        <dbReference type="ARBA" id="ARBA00022842"/>
    </source>
</evidence>
<dbReference type="GO" id="GO:0006265">
    <property type="term" value="P:DNA topological change"/>
    <property type="evidence" value="ECO:0007669"/>
    <property type="project" value="UniProtKB-UniRule"/>
</dbReference>
<evidence type="ECO:0000259" key="16">
    <source>
        <dbReference type="PROSITE" id="PS52040"/>
    </source>
</evidence>
<dbReference type="CDD" id="cd03481">
    <property type="entry name" value="TopoIIA_Trans_ScTopoIIA"/>
    <property type="match status" value="1"/>
</dbReference>
<dbReference type="InterPro" id="IPR018522">
    <property type="entry name" value="TopoIIA_CS"/>
</dbReference>
<dbReference type="PROSITE" id="PS50880">
    <property type="entry name" value="TOPRIM"/>
    <property type="match status" value="1"/>
</dbReference>
<evidence type="ECO:0000259" key="15">
    <source>
        <dbReference type="PROSITE" id="PS50880"/>
    </source>
</evidence>
<dbReference type="SMART" id="SM00368">
    <property type="entry name" value="LRR_RI"/>
    <property type="match status" value="2"/>
</dbReference>
<sequence>MKTQVELEALQEQLRVRKEKQYQLLEKLQQLEEAKRQSDDQLASAEEKARKLHARNQELETQVQLEAKAKRAQIDANKNFFIENGNLQRDKQELQTRFDKAEQERSRMEAENRDSADQLREMAEKVFQLLERLKLAELGKTKAIDGLKQKELELLGLKKKNARLLKEGTQEGKARVKSELDKKVLLEQLQALKKHNAQLSLRCSDEVKAKLKEADERKQLEEKIKTMSSRVAFLLNKMQADEEAKIVSKEETKKLQAQLTTLQEKGAELANKLHATAESNRVVTEALRCKQDELDAQTIKLEATQKKMAEMALAMEQSGVPMTTGADGDNQHEVHQREATHPDDAAAAANGRFFVECRASHGGLLLIKAKRNNFTPKAQQQSIDFLERMGINTVLKRAQKSLNTKQLLVERIAALLTTIITSEDVLADVKEQLIAKEDQIAHLARKTRWMQERLTTEEDAKRKTLLRYVHEVKSRALIMPSNSSDDRNSASAGILKLPESGVGDEEVHAIAALLRNATNVRELQLRGNSISSEGARAIAAVLCISTCRLCQVDLRNNHIGKDGIKVLAEALERNERIKHVLSTFDKRGFSSVESIYQRKTPLEHVLLRPGMYIGSVESTKDTMWMVPSETAAKDDAEGLRMKQQAVEYVPALYKIFDEIIVNAVDNKVRDPNMRHLDVIIEPGNKANGYRSWISVYNDGKGIPVKFHKTEQVYVPELVLGHLLTGSNFDDTNARLTGGRHGYGAKLTNIFSKEFVVETGDTSMGLRYKQVWHNNMRTRGEPEIMEYTGKDAKDFTKVSFSPDLEKFEMEKLTASMVRVLKKRVYDVAGCLSDVEVTLNGEKVSISGFESYIQAFSHSTTTVPASKSAKPMKENSEASSGSDYIYSRVNKRWEIGVLPSDVGFVQVSFVNGMSTLRGGSHVGYVSDQICRRVAEHVNKKYPELSVTTAQVKPHMAIFINCQIENPTFDSQMKEYMSSRPPTYGSSCALSERLLKLVLTDSGIVERVVQSARARQRAALLKKVSSTRAKTTSVNVPKLEDANLAGGPRSNECSLILTEGDSAKALAVAGLAVVGRDQYGVFPLRGKLLNVRDATVAQLGKNAEFAHLCTILGLRMDEHYGTEEARQKLRYGRVIAMTDQDHDGSHIKGLLFNLFHTFWPELLKEGGFISEFITPIIKVSPSSKRMGSERGLETRRFFSLPEYFEWKATVDQADLKYYAIKYYKGLGTSTSAEGREYFSDLDNHLVDFHWSGDSDGDALDMVFSKARAADRKAWLLNEYSPDAYLDTTSGDVTYKDFVNRELIQFSHADNQRSLPSVVDGLKISQRKVLFACLKRKLTSEVKVAQLAGYCSEHTAYHHGEASLHSTIVNMAQDFVGSNNLPLLYPSGQFGTRLQGGKDAASPRYIFTLLQKHTRLVFPEEDDALLRYADDDGFPVEPVYYVPIIPMLLVNGAEGIGTGWSSSIPCHHPVLVIDNILKLLEAEEAGDDLSTVDLASMTPWAKGFSGDIRQTGKHSFVSRGNVQQVNTSTLRVTELPVGKWVEDYKKFLWDLVGKKVIRSFSEHHSERDVRFDISMARSDLAKYAQDATKEGASGDAGDSEALVKLLRLEAPLSTSNMHAFYADGQLVKYETSEDILRDFYDIRRELYSKRKRHLEQHQTKEVLRLSNRIRFIQEVSSGSLQKVLTERIPKAELVQLLKEHQFSPASAFKEEAIDHIGDLGLAAVGREQNDEPVNVDGNEDYDYLLNTSLMSFTKEFTDRLQKEHDAKQEKLQQLQSTTPAQLWRCELEQLRAVLVREKEFQL</sequence>
<evidence type="ECO:0000256" key="6">
    <source>
        <dbReference type="ARBA" id="ARBA00022741"/>
    </source>
</evidence>
<evidence type="ECO:0000256" key="3">
    <source>
        <dbReference type="ARBA" id="ARBA00001946"/>
    </source>
</evidence>
<dbReference type="InterPro" id="IPR006171">
    <property type="entry name" value="TOPRIM_dom"/>
</dbReference>
<dbReference type="GO" id="GO:0003677">
    <property type="term" value="F:DNA binding"/>
    <property type="evidence" value="ECO:0007669"/>
    <property type="project" value="UniProtKB-UniRule"/>
</dbReference>
<evidence type="ECO:0000256" key="9">
    <source>
        <dbReference type="ARBA" id="ARBA00023029"/>
    </source>
</evidence>
<dbReference type="GO" id="GO:0005634">
    <property type="term" value="C:nucleus"/>
    <property type="evidence" value="ECO:0007669"/>
    <property type="project" value="TreeGrafter"/>
</dbReference>
<keyword evidence="11 12" id="KW-0413">Isomerase</keyword>
<dbReference type="GO" id="GO:0000819">
    <property type="term" value="P:sister chromatid segregation"/>
    <property type="evidence" value="ECO:0007669"/>
    <property type="project" value="TreeGrafter"/>
</dbReference>
<dbReference type="Pfam" id="PF00204">
    <property type="entry name" value="DNA_gyraseB"/>
    <property type="match status" value="1"/>
</dbReference>
<evidence type="ECO:0000256" key="7">
    <source>
        <dbReference type="ARBA" id="ARBA00022840"/>
    </source>
</evidence>
<dbReference type="SMART" id="SM00433">
    <property type="entry name" value="TOP2c"/>
    <property type="match status" value="1"/>
</dbReference>
<comment type="function">
    <text evidence="13">Control of topological states of DNA by transient breakage and subsequent rejoining of DNA strands. Topoisomerase II makes double-strand breaks.</text>
</comment>
<dbReference type="Gene3D" id="1.10.268.10">
    <property type="entry name" value="Topoisomerase, domain 3"/>
    <property type="match status" value="1"/>
</dbReference>
<dbReference type="InterPro" id="IPR013759">
    <property type="entry name" value="Topo_IIA_B_C"/>
</dbReference>
<dbReference type="InterPro" id="IPR013758">
    <property type="entry name" value="Topo_IIA_A/C_ab"/>
</dbReference>
<comment type="similarity">
    <text evidence="4 13">Belongs to the type II topoisomerase family.</text>
</comment>
<evidence type="ECO:0000256" key="2">
    <source>
        <dbReference type="ARBA" id="ARBA00001913"/>
    </source>
</evidence>
<dbReference type="InterPro" id="IPR020568">
    <property type="entry name" value="Ribosomal_Su5_D2-typ_SF"/>
</dbReference>
<dbReference type="Gene3D" id="3.90.199.10">
    <property type="entry name" value="Topoisomerase II, domain 5"/>
    <property type="match status" value="1"/>
</dbReference>
<dbReference type="Gene3D" id="3.80.10.10">
    <property type="entry name" value="Ribonuclease Inhibitor"/>
    <property type="match status" value="1"/>
</dbReference>
<dbReference type="InterPro" id="IPR001241">
    <property type="entry name" value="Topo_IIA"/>
</dbReference>
<protein>
    <recommendedName>
        <fullName evidence="13">DNA topoisomerase 2</fullName>
        <ecNumber evidence="13">5.6.2.2</ecNumber>
    </recommendedName>
</protein>
<feature type="domain" description="Toprim" evidence="15">
    <location>
        <begin position="1050"/>
        <end position="1167"/>
    </location>
</feature>
<keyword evidence="9 12" id="KW-0799">Topoisomerase</keyword>
<organism evidence="17 18">
    <name type="scientific">Phytophthora palmivora</name>
    <dbReference type="NCBI Taxonomy" id="4796"/>
    <lineage>
        <taxon>Eukaryota</taxon>
        <taxon>Sar</taxon>
        <taxon>Stramenopiles</taxon>
        <taxon>Oomycota</taxon>
        <taxon>Peronosporomycetes</taxon>
        <taxon>Peronosporales</taxon>
        <taxon>Peronosporaceae</taxon>
        <taxon>Phytophthora</taxon>
    </lineage>
</organism>
<dbReference type="Pfam" id="PF00521">
    <property type="entry name" value="DNA_topoisoIV"/>
    <property type="match status" value="1"/>
</dbReference>
<dbReference type="GO" id="GO:0000712">
    <property type="term" value="P:resolution of meiotic recombination intermediates"/>
    <property type="evidence" value="ECO:0007669"/>
    <property type="project" value="TreeGrafter"/>
</dbReference>
<keyword evidence="8" id="KW-0460">Magnesium</keyword>
<keyword evidence="6 13" id="KW-0547">Nucleotide-binding</keyword>
<evidence type="ECO:0000256" key="12">
    <source>
        <dbReference type="PROSITE-ProRule" id="PRU01384"/>
    </source>
</evidence>
<dbReference type="InterPro" id="IPR013760">
    <property type="entry name" value="Topo_IIA-like_dom_sf"/>
</dbReference>
<evidence type="ECO:0000256" key="10">
    <source>
        <dbReference type="ARBA" id="ARBA00023125"/>
    </source>
</evidence>
<dbReference type="PANTHER" id="PTHR10169:SF38">
    <property type="entry name" value="DNA TOPOISOMERASE 2"/>
    <property type="match status" value="1"/>
</dbReference>
<dbReference type="InterPro" id="IPR031660">
    <property type="entry name" value="TOPRIM_C"/>
</dbReference>
<dbReference type="SMART" id="SM00434">
    <property type="entry name" value="TOP4c"/>
    <property type="match status" value="1"/>
</dbReference>
<dbReference type="FunFam" id="3.40.50.670:FF:000001">
    <property type="entry name" value="DNA topoisomerase 2"/>
    <property type="match status" value="2"/>
</dbReference>
<evidence type="ECO:0000256" key="11">
    <source>
        <dbReference type="ARBA" id="ARBA00023235"/>
    </source>
</evidence>
<keyword evidence="7 13" id="KW-0067">ATP-binding</keyword>
<dbReference type="PROSITE" id="PS00177">
    <property type="entry name" value="TOPOISOMERASE_II"/>
    <property type="match status" value="1"/>
</dbReference>
<dbReference type="SUPFAM" id="SSF52047">
    <property type="entry name" value="RNI-like"/>
    <property type="match status" value="1"/>
</dbReference>
<dbReference type="Pfam" id="PF16898">
    <property type="entry name" value="TOPRIM_C"/>
    <property type="match status" value="1"/>
</dbReference>
<dbReference type="GO" id="GO:0003918">
    <property type="term" value="F:DNA topoisomerase type II (double strand cut, ATP-hydrolyzing) activity"/>
    <property type="evidence" value="ECO:0007669"/>
    <property type="project" value="UniProtKB-UniRule"/>
</dbReference>
<evidence type="ECO:0000256" key="5">
    <source>
        <dbReference type="ARBA" id="ARBA00022723"/>
    </source>
</evidence>
<dbReference type="InterPro" id="IPR002205">
    <property type="entry name" value="Topo_IIA_dom_A"/>
</dbReference>
<gene>
    <name evidence="17" type="ORF">PHPALM_12016</name>
</gene>
<dbReference type="FunFam" id="3.90.199.10:FF:000002">
    <property type="entry name" value="DNA topoisomerase 2"/>
    <property type="match status" value="1"/>
</dbReference>
<dbReference type="PRINTS" id="PR01158">
    <property type="entry name" value="TOPISMRASEII"/>
</dbReference>
<feature type="region of interest" description="Disordered" evidence="14">
    <location>
        <begin position="97"/>
        <end position="117"/>
    </location>
</feature>
<evidence type="ECO:0000313" key="17">
    <source>
        <dbReference type="EMBL" id="POM71423.1"/>
    </source>
</evidence>
<dbReference type="GO" id="GO:0005524">
    <property type="term" value="F:ATP binding"/>
    <property type="evidence" value="ECO:0007669"/>
    <property type="project" value="UniProtKB-UniRule"/>
</dbReference>
<dbReference type="PROSITE" id="PS52040">
    <property type="entry name" value="TOPO_IIA"/>
    <property type="match status" value="1"/>
</dbReference>
<dbReference type="Gene3D" id="3.30.565.10">
    <property type="entry name" value="Histidine kinase-like ATPase, C-terminal domain"/>
    <property type="match status" value="1"/>
</dbReference>
<accession>A0A2P4Y0T4</accession>
<feature type="domain" description="Topo IIA-type catalytic" evidence="16">
    <location>
        <begin position="1311"/>
        <end position="1783"/>
    </location>
</feature>
<dbReference type="EMBL" id="NCKW01006500">
    <property type="protein sequence ID" value="POM71423.1"/>
    <property type="molecule type" value="Genomic_DNA"/>
</dbReference>
<dbReference type="InterPro" id="IPR013757">
    <property type="entry name" value="Topo_IIA_A_a_sf"/>
</dbReference>
<comment type="cofactor">
    <cofactor evidence="3">
        <name>Mg(2+)</name>
        <dbReference type="ChEBI" id="CHEBI:18420"/>
    </cofactor>
</comment>
<dbReference type="InterPro" id="IPR050634">
    <property type="entry name" value="DNA_Topoisomerase_II"/>
</dbReference>
<evidence type="ECO:0000256" key="14">
    <source>
        <dbReference type="SAM" id="MobiDB-lite"/>
    </source>
</evidence>
<dbReference type="InterPro" id="IPR001611">
    <property type="entry name" value="Leu-rich_rpt"/>
</dbReference>
<dbReference type="Pfam" id="PF01751">
    <property type="entry name" value="Toprim"/>
    <property type="match status" value="1"/>
</dbReference>
<dbReference type="InterPro" id="IPR032675">
    <property type="entry name" value="LRR_dom_sf"/>
</dbReference>
<keyword evidence="10 12" id="KW-0238">DNA-binding</keyword>
<evidence type="ECO:0000256" key="13">
    <source>
        <dbReference type="RuleBase" id="RU362094"/>
    </source>
</evidence>
<evidence type="ECO:0000256" key="4">
    <source>
        <dbReference type="ARBA" id="ARBA00011080"/>
    </source>
</evidence>
<dbReference type="FunFam" id="3.30.230.10:FF:000113">
    <property type="entry name" value="DNA topoisomerase 2"/>
    <property type="match status" value="1"/>
</dbReference>
<dbReference type="EC" id="5.6.2.2" evidence="13"/>
<proteinExistence type="inferred from homology"/>
<dbReference type="FunFam" id="3.30.565.10:FF:000097">
    <property type="entry name" value="DNA topoisomerase 2"/>
    <property type="match status" value="1"/>
</dbReference>
<comment type="cofactor">
    <cofactor evidence="2">
        <name>Ca(2+)</name>
        <dbReference type="ChEBI" id="CHEBI:29108"/>
    </cofactor>
</comment>
<comment type="subunit">
    <text evidence="13">Homodimer.</text>
</comment>
<dbReference type="Pfam" id="PF13516">
    <property type="entry name" value="LRR_6"/>
    <property type="match status" value="1"/>
</dbReference>
<dbReference type="Proteomes" id="UP000237271">
    <property type="component" value="Unassembled WGS sequence"/>
</dbReference>
<name>A0A2P4Y0T4_9STRA</name>
<evidence type="ECO:0000313" key="18">
    <source>
        <dbReference type="Proteomes" id="UP000237271"/>
    </source>
</evidence>
<reference evidence="17 18" key="1">
    <citation type="journal article" date="2017" name="Genome Biol. Evol.">
        <title>Phytophthora megakarya and P. palmivora, closely related causal agents of cacao black pod rot, underwent increases in genome sizes and gene numbers by different mechanisms.</title>
        <authorList>
            <person name="Ali S.S."/>
            <person name="Shao J."/>
            <person name="Lary D.J."/>
            <person name="Kronmiller B."/>
            <person name="Shen D."/>
            <person name="Strem M.D."/>
            <person name="Amoako-Attah I."/>
            <person name="Akrofi A.Y."/>
            <person name="Begoude B.A."/>
            <person name="Ten Hoopen G.M."/>
            <person name="Coulibaly K."/>
            <person name="Kebe B.I."/>
            <person name="Melnick R.L."/>
            <person name="Guiltinan M.J."/>
            <person name="Tyler B.M."/>
            <person name="Meinhardt L.W."/>
            <person name="Bailey B.A."/>
        </authorList>
    </citation>
    <scope>NUCLEOTIDE SEQUENCE [LARGE SCALE GENOMIC DNA]</scope>
    <source>
        <strain evidence="18">sbr112.9</strain>
    </source>
</reference>
<dbReference type="PRINTS" id="PR00418">
    <property type="entry name" value="TPI2FAMILY"/>
</dbReference>
<dbReference type="InterPro" id="IPR036890">
    <property type="entry name" value="HATPase_C_sf"/>
</dbReference>
<dbReference type="SUPFAM" id="SSF56719">
    <property type="entry name" value="Type II DNA topoisomerase"/>
    <property type="match status" value="1"/>
</dbReference>
<dbReference type="Gene3D" id="3.40.50.670">
    <property type="match status" value="1"/>
</dbReference>
<dbReference type="Gene3D" id="3.30.230.10">
    <property type="match status" value="1"/>
</dbReference>
<feature type="active site" description="O-(5'-phospho-DNA)-tyrosine intermediate" evidence="12">
    <location>
        <position position="1401"/>
    </location>
</feature>
<dbReference type="GO" id="GO:0046872">
    <property type="term" value="F:metal ion binding"/>
    <property type="evidence" value="ECO:0007669"/>
    <property type="project" value="UniProtKB-KW"/>
</dbReference>
<comment type="catalytic activity">
    <reaction evidence="1 12 13">
        <text>ATP-dependent breakage, passage and rejoining of double-stranded DNA.</text>
        <dbReference type="EC" id="5.6.2.2"/>
    </reaction>
</comment>
<dbReference type="InterPro" id="IPR001154">
    <property type="entry name" value="TopoII_euk"/>
</dbReference>
<dbReference type="SUPFAM" id="SSF55874">
    <property type="entry name" value="ATPase domain of HSP90 chaperone/DNA topoisomerase II/histidine kinase"/>
    <property type="match status" value="1"/>
</dbReference>
<dbReference type="OrthoDB" id="276498at2759"/>
<keyword evidence="18" id="KW-1185">Reference proteome</keyword>
<dbReference type="Gene3D" id="3.30.1360.40">
    <property type="match status" value="1"/>
</dbReference>
<dbReference type="Gene3D" id="3.30.1490.30">
    <property type="match status" value="1"/>
</dbReference>
<dbReference type="InterPro" id="IPR014721">
    <property type="entry name" value="Ribsml_uS5_D2-typ_fold_subgr"/>
</dbReference>
<dbReference type="SUPFAM" id="SSF54211">
    <property type="entry name" value="Ribosomal protein S5 domain 2-like"/>
    <property type="match status" value="1"/>
</dbReference>
<dbReference type="PANTHER" id="PTHR10169">
    <property type="entry name" value="DNA TOPOISOMERASE/GYRASE"/>
    <property type="match status" value="1"/>
</dbReference>
<evidence type="ECO:0000256" key="1">
    <source>
        <dbReference type="ARBA" id="ARBA00000185"/>
    </source>
</evidence>
<dbReference type="CDD" id="cd16930">
    <property type="entry name" value="HATPase_TopII-like"/>
    <property type="match status" value="1"/>
</dbReference>
<keyword evidence="5" id="KW-0479">Metal-binding</keyword>
<dbReference type="InterPro" id="IPR013506">
    <property type="entry name" value="Topo_IIA_bsu_dom2"/>
</dbReference>
<comment type="caution">
    <text evidence="17">The sequence shown here is derived from an EMBL/GenBank/DDBJ whole genome shotgun (WGS) entry which is preliminary data.</text>
</comment>